<dbReference type="EMBL" id="CACRTF010000024">
    <property type="protein sequence ID" value="VYT56746.1"/>
    <property type="molecule type" value="Genomic_DNA"/>
</dbReference>
<feature type="transmembrane region" description="Helical" evidence="2">
    <location>
        <begin position="321"/>
        <end position="339"/>
    </location>
</feature>
<dbReference type="RefSeq" id="WP_002577194.1">
    <property type="nucleotide sequence ID" value="NZ_BAABZS010000001.1"/>
</dbReference>
<feature type="compositionally biased region" description="Basic and acidic residues" evidence="1">
    <location>
        <begin position="263"/>
        <end position="275"/>
    </location>
</feature>
<dbReference type="SUPFAM" id="SSF49879">
    <property type="entry name" value="SMAD/FHA domain"/>
    <property type="match status" value="1"/>
</dbReference>
<evidence type="ECO:0000313" key="3">
    <source>
        <dbReference type="EMBL" id="VYT56746.1"/>
    </source>
</evidence>
<proteinExistence type="predicted"/>
<sequence>MEISYRREAKRNYLVAGMAENTAGYEARMLAHNEIRGLLRMYITYQDGQPSYCYDITSRQPLSRLLETRFITRDEICQLLIQIHTALSGMEEYLLDAGGVLLEPEYIYVEPELFQTGLCLVPGVHGNFQEKLSRLLQYILKRINHKDRESVVLAYGLYQESLKENCGMDDLLGLIASERRKGKKRELLSEMKGDYVKKGGGQETEHRERGRKENGVKNEKENGKEEGKEQYRACITGLDKGKSGETEKEHNSDRRETRRKKEKDKWVGNERKQESPGRTGAEWKGATLRRQFILWLSAAVLCPSALWMFKGMTMVIDNWKLLAAIDGGLLFMLSAMNLYRSFIGQRAAKADEAGLGDEQDPWRILYEDEDGEDGDLGNQQSSVYMNVDENEYLQKLPETSAGESFQTVLLSEKPAQGEEVRRLSALNGSDEDIVISYYPFVIGKHKDLADYVLLKDTVSRFHIRLDEDNGNYTITDLNSTNGTRVRGRLLEANETTQLDPGDQIFIADCGYIFG</sequence>
<dbReference type="AlphaFoldDB" id="A0A6M5GF80"/>
<dbReference type="InterPro" id="IPR045962">
    <property type="entry name" value="DUF6382"/>
</dbReference>
<dbReference type="InterPro" id="IPR000253">
    <property type="entry name" value="FHA_dom"/>
</dbReference>
<gene>
    <name evidence="3" type="ORF">CBLFYP116_05674</name>
</gene>
<feature type="compositionally biased region" description="Basic and acidic residues" evidence="1">
    <location>
        <begin position="203"/>
        <end position="231"/>
    </location>
</feature>
<dbReference type="PROSITE" id="PS50006">
    <property type="entry name" value="FHA_DOMAIN"/>
    <property type="match status" value="1"/>
</dbReference>
<dbReference type="GeneID" id="23115488"/>
<keyword evidence="2" id="KW-0812">Transmembrane</keyword>
<keyword evidence="2" id="KW-1133">Transmembrane helix</keyword>
<feature type="transmembrane region" description="Helical" evidence="2">
    <location>
        <begin position="292"/>
        <end position="309"/>
    </location>
</feature>
<feature type="compositionally biased region" description="Basic and acidic residues" evidence="1">
    <location>
        <begin position="186"/>
        <end position="197"/>
    </location>
</feature>
<dbReference type="Pfam" id="PF00498">
    <property type="entry name" value="FHA"/>
    <property type="match status" value="1"/>
</dbReference>
<feature type="region of interest" description="Disordered" evidence="1">
    <location>
        <begin position="186"/>
        <end position="282"/>
    </location>
</feature>
<dbReference type="Gene3D" id="2.60.200.20">
    <property type="match status" value="1"/>
</dbReference>
<name>A0A6M5GF80_9FIRM</name>
<reference evidence="3" key="1">
    <citation type="submission" date="2019-11" db="EMBL/GenBank/DDBJ databases">
        <authorList>
            <person name="Feng L."/>
        </authorList>
    </citation>
    <scope>NUCLEOTIDE SEQUENCE</scope>
    <source>
        <strain evidence="3">CbolteaeLFYP116</strain>
    </source>
</reference>
<feature type="compositionally biased region" description="Basic and acidic residues" evidence="1">
    <location>
        <begin position="239"/>
        <end position="256"/>
    </location>
</feature>
<evidence type="ECO:0000256" key="1">
    <source>
        <dbReference type="SAM" id="MobiDB-lite"/>
    </source>
</evidence>
<keyword evidence="2" id="KW-0472">Membrane</keyword>
<evidence type="ECO:0000256" key="2">
    <source>
        <dbReference type="SAM" id="Phobius"/>
    </source>
</evidence>
<accession>A0A6M5GF80</accession>
<dbReference type="Pfam" id="PF19909">
    <property type="entry name" value="DUF6382"/>
    <property type="match status" value="1"/>
</dbReference>
<dbReference type="SMART" id="SM00240">
    <property type="entry name" value="FHA"/>
    <property type="match status" value="1"/>
</dbReference>
<organism evidence="3">
    <name type="scientific">Enterocloster bolteae</name>
    <dbReference type="NCBI Taxonomy" id="208479"/>
    <lineage>
        <taxon>Bacteria</taxon>
        <taxon>Bacillati</taxon>
        <taxon>Bacillota</taxon>
        <taxon>Clostridia</taxon>
        <taxon>Lachnospirales</taxon>
        <taxon>Lachnospiraceae</taxon>
        <taxon>Enterocloster</taxon>
    </lineage>
</organism>
<dbReference type="InterPro" id="IPR008984">
    <property type="entry name" value="SMAD_FHA_dom_sf"/>
</dbReference>
<dbReference type="CDD" id="cd00060">
    <property type="entry name" value="FHA"/>
    <property type="match status" value="1"/>
</dbReference>
<protein>
    <submittedName>
        <fullName evidence="3">FHA domain protein</fullName>
    </submittedName>
</protein>